<evidence type="ECO:0000256" key="2">
    <source>
        <dbReference type="ARBA" id="ARBA00004370"/>
    </source>
</evidence>
<evidence type="ECO:0000256" key="1">
    <source>
        <dbReference type="ARBA" id="ARBA00000085"/>
    </source>
</evidence>
<dbReference type="GO" id="GO:0016020">
    <property type="term" value="C:membrane"/>
    <property type="evidence" value="ECO:0007669"/>
    <property type="project" value="UniProtKB-SubCell"/>
</dbReference>
<dbReference type="SMART" id="SM00304">
    <property type="entry name" value="HAMP"/>
    <property type="match status" value="1"/>
</dbReference>
<accession>A0A9E8SQT1</accession>
<dbReference type="PROSITE" id="PS50109">
    <property type="entry name" value="HIS_KIN"/>
    <property type="match status" value="1"/>
</dbReference>
<keyword evidence="7" id="KW-0175">Coiled coil</keyword>
<dbReference type="AlphaFoldDB" id="A0A9E8SQT1"/>
<feature type="transmembrane region" description="Helical" evidence="8">
    <location>
        <begin position="70"/>
        <end position="91"/>
    </location>
</feature>
<feature type="transmembrane region" description="Helical" evidence="8">
    <location>
        <begin position="169"/>
        <end position="189"/>
    </location>
</feature>
<evidence type="ECO:0000256" key="5">
    <source>
        <dbReference type="ARBA" id="ARBA00022679"/>
    </source>
</evidence>
<dbReference type="InterPro" id="IPR003594">
    <property type="entry name" value="HATPase_dom"/>
</dbReference>
<keyword evidence="12" id="KW-1185">Reference proteome</keyword>
<organism evidence="11 12">
    <name type="scientific">Dyadobacter pollutisoli</name>
    <dbReference type="NCBI Taxonomy" id="2910158"/>
    <lineage>
        <taxon>Bacteria</taxon>
        <taxon>Pseudomonadati</taxon>
        <taxon>Bacteroidota</taxon>
        <taxon>Cytophagia</taxon>
        <taxon>Cytophagales</taxon>
        <taxon>Spirosomataceae</taxon>
        <taxon>Dyadobacter</taxon>
    </lineage>
</organism>
<dbReference type="InterPro" id="IPR036097">
    <property type="entry name" value="HisK_dim/P_sf"/>
</dbReference>
<feature type="transmembrane region" description="Helical" evidence="8">
    <location>
        <begin position="269"/>
        <end position="289"/>
    </location>
</feature>
<evidence type="ECO:0000313" key="11">
    <source>
        <dbReference type="EMBL" id="WAC13397.1"/>
    </source>
</evidence>
<dbReference type="SUPFAM" id="SSF47384">
    <property type="entry name" value="Homodimeric domain of signal transducing histidine kinase"/>
    <property type="match status" value="1"/>
</dbReference>
<dbReference type="Gene3D" id="3.30.565.10">
    <property type="entry name" value="Histidine kinase-like ATPase, C-terminal domain"/>
    <property type="match status" value="1"/>
</dbReference>
<feature type="transmembrane region" description="Helical" evidence="8">
    <location>
        <begin position="195"/>
        <end position="218"/>
    </location>
</feature>
<keyword evidence="6" id="KW-0418">Kinase</keyword>
<dbReference type="GO" id="GO:0000155">
    <property type="term" value="F:phosphorelay sensor kinase activity"/>
    <property type="evidence" value="ECO:0007669"/>
    <property type="project" value="InterPro"/>
</dbReference>
<proteinExistence type="predicted"/>
<dbReference type="CDD" id="cd06225">
    <property type="entry name" value="HAMP"/>
    <property type="match status" value="1"/>
</dbReference>
<feature type="domain" description="Histidine kinase" evidence="9">
    <location>
        <begin position="392"/>
        <end position="649"/>
    </location>
</feature>
<feature type="transmembrane region" description="Helical" evidence="8">
    <location>
        <begin position="41"/>
        <end position="58"/>
    </location>
</feature>
<name>A0A9E8SQT1_9BACT</name>
<dbReference type="SUPFAM" id="SSF158472">
    <property type="entry name" value="HAMP domain-like"/>
    <property type="match status" value="1"/>
</dbReference>
<feature type="coiled-coil region" evidence="7">
    <location>
        <begin position="331"/>
        <end position="380"/>
    </location>
</feature>
<evidence type="ECO:0000259" key="9">
    <source>
        <dbReference type="PROSITE" id="PS50109"/>
    </source>
</evidence>
<dbReference type="Gene3D" id="1.10.287.130">
    <property type="match status" value="1"/>
</dbReference>
<dbReference type="EC" id="2.7.13.3" evidence="3"/>
<comment type="catalytic activity">
    <reaction evidence="1">
        <text>ATP + protein L-histidine = ADP + protein N-phospho-L-histidine.</text>
        <dbReference type="EC" id="2.7.13.3"/>
    </reaction>
</comment>
<dbReference type="GO" id="GO:0005524">
    <property type="term" value="F:ATP binding"/>
    <property type="evidence" value="ECO:0007669"/>
    <property type="project" value="UniProtKB-KW"/>
</dbReference>
<dbReference type="CDD" id="cd00082">
    <property type="entry name" value="HisKA"/>
    <property type="match status" value="1"/>
</dbReference>
<dbReference type="PRINTS" id="PR00344">
    <property type="entry name" value="BCTRLSENSOR"/>
</dbReference>
<evidence type="ECO:0000256" key="6">
    <source>
        <dbReference type="ARBA" id="ARBA00022777"/>
    </source>
</evidence>
<reference evidence="11" key="1">
    <citation type="submission" date="2022-11" db="EMBL/GenBank/DDBJ databases">
        <title>Dyadobacter pollutisoli sp. nov., isolated from plastic dumped soil.</title>
        <authorList>
            <person name="Kim J.M."/>
            <person name="Kim K.R."/>
            <person name="Lee J.K."/>
            <person name="Hao L."/>
            <person name="Jeon C.O."/>
        </authorList>
    </citation>
    <scope>NUCLEOTIDE SEQUENCE</scope>
    <source>
        <strain evidence="11">U1</strain>
    </source>
</reference>
<feature type="transmembrane region" description="Helical" evidence="8">
    <location>
        <begin position="126"/>
        <end position="143"/>
    </location>
</feature>
<dbReference type="PROSITE" id="PS50885">
    <property type="entry name" value="HAMP"/>
    <property type="match status" value="1"/>
</dbReference>
<dbReference type="SMART" id="SM00387">
    <property type="entry name" value="HATPase_c"/>
    <property type="match status" value="1"/>
</dbReference>
<dbReference type="PANTHER" id="PTHR43065">
    <property type="entry name" value="SENSOR HISTIDINE KINASE"/>
    <property type="match status" value="1"/>
</dbReference>
<keyword evidence="8" id="KW-1133">Transmembrane helix</keyword>
<feature type="transmembrane region" description="Helical" evidence="8">
    <location>
        <begin position="6"/>
        <end position="29"/>
    </location>
</feature>
<gene>
    <name evidence="11" type="ORF">ON006_05435</name>
</gene>
<keyword evidence="8" id="KW-0812">Transmembrane</keyword>
<protein>
    <recommendedName>
        <fullName evidence="3">histidine kinase</fullName>
        <ecNumber evidence="3">2.7.13.3</ecNumber>
    </recommendedName>
</protein>
<dbReference type="Pfam" id="PF00512">
    <property type="entry name" value="HisKA"/>
    <property type="match status" value="1"/>
</dbReference>
<dbReference type="InterPro" id="IPR036890">
    <property type="entry name" value="HATPase_C_sf"/>
</dbReference>
<feature type="domain" description="HAMP" evidence="10">
    <location>
        <begin position="291"/>
        <end position="343"/>
    </location>
</feature>
<dbReference type="InterPro" id="IPR005467">
    <property type="entry name" value="His_kinase_dom"/>
</dbReference>
<keyword evidence="11" id="KW-0067">ATP-binding</keyword>
<keyword evidence="4" id="KW-0597">Phosphoprotein</keyword>
<dbReference type="Pfam" id="PF00672">
    <property type="entry name" value="HAMP"/>
    <property type="match status" value="1"/>
</dbReference>
<evidence type="ECO:0000256" key="8">
    <source>
        <dbReference type="SAM" id="Phobius"/>
    </source>
</evidence>
<dbReference type="SUPFAM" id="SSF55874">
    <property type="entry name" value="ATPase domain of HSP90 chaperone/DNA topoisomerase II/histidine kinase"/>
    <property type="match status" value="1"/>
</dbReference>
<dbReference type="Gene3D" id="6.10.340.10">
    <property type="match status" value="1"/>
</dbReference>
<dbReference type="Proteomes" id="UP001164653">
    <property type="component" value="Chromosome"/>
</dbReference>
<dbReference type="EMBL" id="CP112998">
    <property type="protein sequence ID" value="WAC13397.1"/>
    <property type="molecule type" value="Genomic_DNA"/>
</dbReference>
<dbReference type="PANTHER" id="PTHR43065:SF42">
    <property type="entry name" value="TWO-COMPONENT SENSOR PPRA"/>
    <property type="match status" value="1"/>
</dbReference>
<keyword evidence="5" id="KW-0808">Transferase</keyword>
<evidence type="ECO:0000256" key="7">
    <source>
        <dbReference type="SAM" id="Coils"/>
    </source>
</evidence>
<dbReference type="SMART" id="SM00388">
    <property type="entry name" value="HisKA"/>
    <property type="match status" value="1"/>
</dbReference>
<evidence type="ECO:0000313" key="12">
    <source>
        <dbReference type="Proteomes" id="UP001164653"/>
    </source>
</evidence>
<evidence type="ECO:0000256" key="3">
    <source>
        <dbReference type="ARBA" id="ARBA00012438"/>
    </source>
</evidence>
<evidence type="ECO:0000256" key="4">
    <source>
        <dbReference type="ARBA" id="ARBA00022553"/>
    </source>
</evidence>
<dbReference type="InterPro" id="IPR004358">
    <property type="entry name" value="Sig_transdc_His_kin-like_C"/>
</dbReference>
<feature type="transmembrane region" description="Helical" evidence="8">
    <location>
        <begin position="230"/>
        <end position="249"/>
    </location>
</feature>
<evidence type="ECO:0000259" key="10">
    <source>
        <dbReference type="PROSITE" id="PS50885"/>
    </source>
</evidence>
<dbReference type="KEGG" id="dpf:ON006_05435"/>
<keyword evidence="8" id="KW-0472">Membrane</keyword>
<dbReference type="InterPro" id="IPR003660">
    <property type="entry name" value="HAMP_dom"/>
</dbReference>
<feature type="transmembrane region" description="Helical" evidence="8">
    <location>
        <begin position="103"/>
        <end position="120"/>
    </location>
</feature>
<dbReference type="InterPro" id="IPR003661">
    <property type="entry name" value="HisK_dim/P_dom"/>
</dbReference>
<dbReference type="Pfam" id="PF02518">
    <property type="entry name" value="HATPase_c"/>
    <property type="match status" value="1"/>
</dbReference>
<sequence length="654" mass="72782">MNTTWYELNVLVIVSVAQLTLGLTVLIYLLSLPAKNLEAKLFAGYLLATCLFYTMQTLNNLVVSLSFKGLMYGLSNIILGIALLFYVGFAYQCGGNPYKRESLLVILIVSLMLGGAFCLSDLDAIYITYPHIAGTLWVVLIYGRKASRAESKSDWPTPSKKVLRGFQKLAFLTFLIWVSVAFLPPVIHWGLTPFMLSYFVIPPLILFQITYAGIVFLNYTPHRTSFQAKVVGLVLCPLLIILALTPIVLRQLVVDLPNFDLVNYRLSAAFLILIPLTTLAVVVGLQRFLRSNLLSPLHQILEGVRQVDAGNLMVQVPVEVRDEIGDLAQNFNQMTRSLRQSKEELTQYAENLETKVVERTQELKQSLDNLKATQSQLIQKEKMASLGELTAGIAHEIQNPLNFVNNFAEVSAELAEELQESAKSQNMEAVIDLSSYLRDNMGYIAENGQRASAIVRSMLEHSRSSSDERRPTDLNALADEYLRLAYNGMRRSEGRTPGDPARDPDFQVQLITDFENTLPPVEVAPQEIGRVLLNLCNNAFYAVREKQYKQVAVAGVADEGTYQPTVWISTRRVQGQVELSVKDNGNGIPEEIISKIFQPFFTTKPTGEGTGLGLSLSYDIVTKGHGGEIKVESREGEGTVFTMSLPQQLTTLHT</sequence>
<dbReference type="RefSeq" id="WP_244819492.1">
    <property type="nucleotide sequence ID" value="NZ_CP112998.1"/>
</dbReference>
<comment type="subcellular location">
    <subcellularLocation>
        <location evidence="2">Membrane</location>
    </subcellularLocation>
</comment>
<keyword evidence="11" id="KW-0547">Nucleotide-binding</keyword>